<dbReference type="GO" id="GO:0046983">
    <property type="term" value="F:protein dimerization activity"/>
    <property type="evidence" value="ECO:0007669"/>
    <property type="project" value="InterPro"/>
</dbReference>
<keyword evidence="5" id="KW-0238">DNA-binding</keyword>
<keyword evidence="4" id="KW-0805">Transcription regulation</keyword>
<dbReference type="PANTHER" id="PTHR31945:SF26">
    <property type="entry name" value="TRANSCRIPTION FACTOR BHLH35"/>
    <property type="match status" value="1"/>
</dbReference>
<feature type="coiled-coil region" evidence="8">
    <location>
        <begin position="89"/>
        <end position="116"/>
    </location>
</feature>
<dbReference type="Proteomes" id="UP000228380">
    <property type="component" value="Chromosome 1"/>
</dbReference>
<dbReference type="InterPro" id="IPR011598">
    <property type="entry name" value="bHLH_dom"/>
</dbReference>
<evidence type="ECO:0000313" key="11">
    <source>
        <dbReference type="RefSeq" id="XP_026658142.2"/>
    </source>
</evidence>
<dbReference type="KEGG" id="pda:113462357"/>
<dbReference type="PROSITE" id="PS50888">
    <property type="entry name" value="BHLH"/>
    <property type="match status" value="1"/>
</dbReference>
<dbReference type="InterPro" id="IPR036638">
    <property type="entry name" value="HLH_DNA-bd_sf"/>
</dbReference>
<evidence type="ECO:0000256" key="7">
    <source>
        <dbReference type="ARBA" id="ARBA00023242"/>
    </source>
</evidence>
<dbReference type="PANTHER" id="PTHR31945">
    <property type="entry name" value="TRANSCRIPTION FACTOR SCREAM2-RELATED"/>
    <property type="match status" value="1"/>
</dbReference>
<evidence type="ECO:0000256" key="6">
    <source>
        <dbReference type="ARBA" id="ARBA00023163"/>
    </source>
</evidence>
<evidence type="ECO:0000256" key="3">
    <source>
        <dbReference type="ARBA" id="ARBA00011738"/>
    </source>
</evidence>
<dbReference type="RefSeq" id="XP_026658142.2">
    <property type="nucleotide sequence ID" value="XM_026802341.2"/>
</dbReference>
<dbReference type="FunFam" id="4.10.280.10:FF:000096">
    <property type="entry name" value="Basic helix-loop-helix (BHLH) DNA-binding superfamily protein"/>
    <property type="match status" value="1"/>
</dbReference>
<keyword evidence="10" id="KW-1185">Reference proteome</keyword>
<organism evidence="10 11">
    <name type="scientific">Phoenix dactylifera</name>
    <name type="common">Date palm</name>
    <dbReference type="NCBI Taxonomy" id="42345"/>
    <lineage>
        <taxon>Eukaryota</taxon>
        <taxon>Viridiplantae</taxon>
        <taxon>Streptophyta</taxon>
        <taxon>Embryophyta</taxon>
        <taxon>Tracheophyta</taxon>
        <taxon>Spermatophyta</taxon>
        <taxon>Magnoliopsida</taxon>
        <taxon>Liliopsida</taxon>
        <taxon>Arecaceae</taxon>
        <taxon>Coryphoideae</taxon>
        <taxon>Phoeniceae</taxon>
        <taxon>Phoenix</taxon>
    </lineage>
</organism>
<dbReference type="GO" id="GO:0003700">
    <property type="term" value="F:DNA-binding transcription factor activity"/>
    <property type="evidence" value="ECO:0007669"/>
    <property type="project" value="TreeGrafter"/>
</dbReference>
<name>A0A8B8J1P2_PHODC</name>
<comment type="subcellular location">
    <subcellularLocation>
        <location evidence="1">Nucleus</location>
    </subcellularLocation>
</comment>
<evidence type="ECO:0000256" key="5">
    <source>
        <dbReference type="ARBA" id="ARBA00023125"/>
    </source>
</evidence>
<keyword evidence="6" id="KW-0804">Transcription</keyword>
<dbReference type="InterPro" id="IPR054502">
    <property type="entry name" value="bHLH-TF_ACT-like_plant"/>
</dbReference>
<evidence type="ECO:0000259" key="9">
    <source>
        <dbReference type="PROSITE" id="PS50888"/>
    </source>
</evidence>
<reference evidence="10" key="1">
    <citation type="journal article" date="2019" name="Nat. Commun.">
        <title>Genome-wide association mapping of date palm fruit traits.</title>
        <authorList>
            <person name="Hazzouri K.M."/>
            <person name="Gros-Balthazard M."/>
            <person name="Flowers J.M."/>
            <person name="Copetti D."/>
            <person name="Lemansour A."/>
            <person name="Lebrun M."/>
            <person name="Masmoudi K."/>
            <person name="Ferrand S."/>
            <person name="Dhar M.I."/>
            <person name="Fresquez Z.A."/>
            <person name="Rosas U."/>
            <person name="Zhang J."/>
            <person name="Talag J."/>
            <person name="Lee S."/>
            <person name="Kudrna D."/>
            <person name="Powell R.F."/>
            <person name="Leitch I.J."/>
            <person name="Krueger R.R."/>
            <person name="Wing R.A."/>
            <person name="Amiri K.M.A."/>
            <person name="Purugganan M.D."/>
        </authorList>
    </citation>
    <scope>NUCLEOTIDE SEQUENCE [LARGE SCALE GENOMIC DNA]</scope>
    <source>
        <strain evidence="10">cv. Khalas</strain>
    </source>
</reference>
<dbReference type="Pfam" id="PF00010">
    <property type="entry name" value="HLH"/>
    <property type="match status" value="1"/>
</dbReference>
<feature type="domain" description="BHLH" evidence="9">
    <location>
        <begin position="50"/>
        <end position="99"/>
    </location>
</feature>
<evidence type="ECO:0000256" key="1">
    <source>
        <dbReference type="ARBA" id="ARBA00004123"/>
    </source>
</evidence>
<accession>A0A8B8J1P2</accession>
<dbReference type="Gene3D" id="4.10.280.10">
    <property type="entry name" value="Helix-loop-helix DNA-binding domain"/>
    <property type="match status" value="1"/>
</dbReference>
<dbReference type="GO" id="GO:0005634">
    <property type="term" value="C:nucleus"/>
    <property type="evidence" value="ECO:0007669"/>
    <property type="project" value="UniProtKB-SubCell"/>
</dbReference>
<evidence type="ECO:0000256" key="2">
    <source>
        <dbReference type="ARBA" id="ARBA00005510"/>
    </source>
</evidence>
<sequence>MDLTEGEGEYNNYWETRTFLEAEVLRSSWITGEASSQCYFSSSSIVATSPTPPKYLVTEKNRREKLKEKLYALRSVVPNITKMDKASIIKDAINYIQQLQEQEKMLQSEISELEMSHELADIFYDMEQDDVLQTSPSRPLDPGSPFIPSIEVLELKVLAVGNKNFVISFTCNKKRDALIKMCEVFESLNLKIITANIISSSESLSHTLFIETDELDGSRVKEQIEAAIAEIDAPRNP</sequence>
<dbReference type="GO" id="GO:0043565">
    <property type="term" value="F:sequence-specific DNA binding"/>
    <property type="evidence" value="ECO:0007669"/>
    <property type="project" value="TreeGrafter"/>
</dbReference>
<evidence type="ECO:0000313" key="10">
    <source>
        <dbReference type="Proteomes" id="UP000228380"/>
    </source>
</evidence>
<comment type="subunit">
    <text evidence="3">Homodimer.</text>
</comment>
<dbReference type="InterPro" id="IPR051358">
    <property type="entry name" value="TF_AMS/ICE1/BHLH6-like"/>
</dbReference>
<dbReference type="OrthoDB" id="623055at2759"/>
<dbReference type="GeneID" id="113462357"/>
<reference evidence="11" key="2">
    <citation type="submission" date="2025-08" db="UniProtKB">
        <authorList>
            <consortium name="RefSeq"/>
        </authorList>
    </citation>
    <scope>IDENTIFICATION</scope>
    <source>
        <tissue evidence="11">Young leaves</tissue>
    </source>
</reference>
<dbReference type="SMART" id="SM00353">
    <property type="entry name" value="HLH"/>
    <property type="match status" value="1"/>
</dbReference>
<dbReference type="SUPFAM" id="SSF47459">
    <property type="entry name" value="HLH, helix-loop-helix DNA-binding domain"/>
    <property type="match status" value="1"/>
</dbReference>
<protein>
    <submittedName>
        <fullName evidence="11">Transcription factor bHLH35-like isoform X1</fullName>
    </submittedName>
</protein>
<gene>
    <name evidence="11" type="primary">LOC113462357</name>
</gene>
<keyword evidence="7" id="KW-0539">Nucleus</keyword>
<proteinExistence type="inferred from homology"/>
<dbReference type="AlphaFoldDB" id="A0A8B8J1P2"/>
<evidence type="ECO:0000256" key="8">
    <source>
        <dbReference type="SAM" id="Coils"/>
    </source>
</evidence>
<dbReference type="Pfam" id="PF22754">
    <property type="entry name" value="bHLH-TF_ACT-like_plant"/>
    <property type="match status" value="1"/>
</dbReference>
<evidence type="ECO:0000256" key="4">
    <source>
        <dbReference type="ARBA" id="ARBA00023015"/>
    </source>
</evidence>
<comment type="similarity">
    <text evidence="2">Belongs to the bHLH protein family.</text>
</comment>
<keyword evidence="8" id="KW-0175">Coiled coil</keyword>